<evidence type="ECO:0000313" key="1">
    <source>
        <dbReference type="EMBL" id="WHP06745.1"/>
    </source>
</evidence>
<reference evidence="1 2" key="1">
    <citation type="submission" date="2023-05" db="EMBL/GenBank/DDBJ databases">
        <title>The complete genome of Acinetobacter sp. nov KCTC 92772.</title>
        <authorList>
            <person name="Zhou G."/>
        </authorList>
    </citation>
    <scope>NUCLEOTIDE SEQUENCE [LARGE SCALE GENOMIC DNA]</scope>
    <source>
        <strain evidence="1 2">KCTC 92772</strain>
    </source>
</reference>
<gene>
    <name evidence="1" type="ORF">QLH32_04545</name>
</gene>
<keyword evidence="2" id="KW-1185">Reference proteome</keyword>
<dbReference type="Proteomes" id="UP001229836">
    <property type="component" value="Chromosome"/>
</dbReference>
<evidence type="ECO:0000313" key="2">
    <source>
        <dbReference type="Proteomes" id="UP001229836"/>
    </source>
</evidence>
<accession>A0ABY8S5C6</accession>
<protein>
    <submittedName>
        <fullName evidence="1">Uncharacterized protein</fullName>
    </submittedName>
</protein>
<organism evidence="1 2">
    <name type="scientific">Acinetobacter corruptisaponis</name>
    <dbReference type="NCBI Taxonomy" id="3045147"/>
    <lineage>
        <taxon>Bacteria</taxon>
        <taxon>Pseudomonadati</taxon>
        <taxon>Pseudomonadota</taxon>
        <taxon>Gammaproteobacteria</taxon>
        <taxon>Moraxellales</taxon>
        <taxon>Moraxellaceae</taxon>
        <taxon>Acinetobacter</taxon>
    </lineage>
</organism>
<dbReference type="RefSeq" id="WP_283268335.1">
    <property type="nucleotide sequence ID" value="NZ_CP125669.1"/>
</dbReference>
<name>A0ABY8S5C6_9GAMM</name>
<dbReference type="EMBL" id="CP125669">
    <property type="protein sequence ID" value="WHP06745.1"/>
    <property type="molecule type" value="Genomic_DNA"/>
</dbReference>
<proteinExistence type="predicted"/>
<sequence length="109" mass="12816">MQNIMNLQDFLIKNNLRKDSSGIYDFHAKIEYSYKLGTLEYPAKIQVRMIGYNGGSIHLEEDDTLTSDLYHLDFSEEYQKYAYNEEDNYLMISGESTKMKGKYTVKIFV</sequence>